<dbReference type="EMBL" id="CP048620">
    <property type="protein sequence ID" value="QPJ63967.1"/>
    <property type="molecule type" value="Genomic_DNA"/>
</dbReference>
<sequence>MKSFRLSSLFILLLTVFGLSVLHEPVFAKPSDQDRWNKKYGTEKFIFGKRPTRFIENNFQLLPKGKTLDIAMGEGRNGVFLATQGFDVTGVDISDVGLEKARQLAEANGVTIQTKVMDLENDPLEKNAYDLVVCTYYLQRDLFAQMKEAVRPGGMVLVETYNMDYLNYARFNKNYLLETNELLEVFKDFKIIRYEAYDDGKEAYSAIIAQRP</sequence>
<dbReference type="Proteomes" id="UP000594464">
    <property type="component" value="Chromosome"/>
</dbReference>
<evidence type="ECO:0000256" key="1">
    <source>
        <dbReference type="ARBA" id="ARBA00022603"/>
    </source>
</evidence>
<protein>
    <submittedName>
        <fullName evidence="5">Class I SAM-dependent methyltransferase</fullName>
    </submittedName>
</protein>
<proteinExistence type="predicted"/>
<gene>
    <name evidence="5" type="ORF">G3M78_00500</name>
</gene>
<name>A0A7T0C065_9BACT</name>
<evidence type="ECO:0000256" key="3">
    <source>
        <dbReference type="ARBA" id="ARBA00022691"/>
    </source>
</evidence>
<dbReference type="PANTHER" id="PTHR43464:SF19">
    <property type="entry name" value="UBIQUINONE BIOSYNTHESIS O-METHYLTRANSFERASE, MITOCHONDRIAL"/>
    <property type="match status" value="1"/>
</dbReference>
<reference evidence="6" key="1">
    <citation type="submission" date="2020-02" db="EMBL/GenBank/DDBJ databases">
        <title>Genomic and physiological characterization of two novel Nitrospinaceae genera.</title>
        <authorList>
            <person name="Mueller A.J."/>
            <person name="Jung M.-Y."/>
            <person name="Strachan C.R."/>
            <person name="Herbold C.W."/>
            <person name="Kirkegaard R.H."/>
            <person name="Daims H."/>
        </authorList>
    </citation>
    <scope>NUCLEOTIDE SEQUENCE [LARGE SCALE GENOMIC DNA]</scope>
</reference>
<evidence type="ECO:0000259" key="4">
    <source>
        <dbReference type="Pfam" id="PF13649"/>
    </source>
</evidence>
<dbReference type="Pfam" id="PF13649">
    <property type="entry name" value="Methyltransf_25"/>
    <property type="match status" value="1"/>
</dbReference>
<evidence type="ECO:0000313" key="5">
    <source>
        <dbReference type="EMBL" id="QPJ63967.1"/>
    </source>
</evidence>
<accession>A0A7T0C065</accession>
<dbReference type="Gene3D" id="3.40.50.150">
    <property type="entry name" value="Vaccinia Virus protein VP39"/>
    <property type="match status" value="1"/>
</dbReference>
<feature type="domain" description="Methyltransferase" evidence="4">
    <location>
        <begin position="68"/>
        <end position="154"/>
    </location>
</feature>
<dbReference type="AlphaFoldDB" id="A0A7T0C065"/>
<keyword evidence="2 5" id="KW-0808">Transferase</keyword>
<dbReference type="GO" id="GO:0008168">
    <property type="term" value="F:methyltransferase activity"/>
    <property type="evidence" value="ECO:0007669"/>
    <property type="project" value="UniProtKB-KW"/>
</dbReference>
<dbReference type="KEGG" id="nva:G3M78_00500"/>
<evidence type="ECO:0000313" key="6">
    <source>
        <dbReference type="Proteomes" id="UP000594464"/>
    </source>
</evidence>
<dbReference type="PANTHER" id="PTHR43464">
    <property type="entry name" value="METHYLTRANSFERASE"/>
    <property type="match status" value="1"/>
</dbReference>
<dbReference type="InterPro" id="IPR041698">
    <property type="entry name" value="Methyltransf_25"/>
</dbReference>
<dbReference type="GO" id="GO:0032259">
    <property type="term" value="P:methylation"/>
    <property type="evidence" value="ECO:0007669"/>
    <property type="project" value="UniProtKB-KW"/>
</dbReference>
<keyword evidence="3" id="KW-0949">S-adenosyl-L-methionine</keyword>
<dbReference type="CDD" id="cd02440">
    <property type="entry name" value="AdoMet_MTases"/>
    <property type="match status" value="1"/>
</dbReference>
<dbReference type="SUPFAM" id="SSF53335">
    <property type="entry name" value="S-adenosyl-L-methionine-dependent methyltransferases"/>
    <property type="match status" value="1"/>
</dbReference>
<organism evidence="5 6">
    <name type="scientific">Candidatus Nitrohelix vancouverensis</name>
    <dbReference type="NCBI Taxonomy" id="2705534"/>
    <lineage>
        <taxon>Bacteria</taxon>
        <taxon>Pseudomonadati</taxon>
        <taxon>Nitrospinota/Tectimicrobiota group</taxon>
        <taxon>Nitrospinota</taxon>
        <taxon>Nitrospinia</taxon>
        <taxon>Nitrospinales</taxon>
        <taxon>Nitrospinaceae</taxon>
        <taxon>Candidatus Nitrohelix</taxon>
    </lineage>
</organism>
<keyword evidence="1 5" id="KW-0489">Methyltransferase</keyword>
<evidence type="ECO:0000256" key="2">
    <source>
        <dbReference type="ARBA" id="ARBA00022679"/>
    </source>
</evidence>
<dbReference type="InterPro" id="IPR029063">
    <property type="entry name" value="SAM-dependent_MTases_sf"/>
</dbReference>